<dbReference type="InterPro" id="IPR011990">
    <property type="entry name" value="TPR-like_helical_dom_sf"/>
</dbReference>
<evidence type="ECO:0000256" key="3">
    <source>
        <dbReference type="ARBA" id="ARBA00011970"/>
    </source>
</evidence>
<dbReference type="EMBL" id="NRRY01000068">
    <property type="protein sequence ID" value="MBK1621339.1"/>
    <property type="molecule type" value="Genomic_DNA"/>
</dbReference>
<keyword evidence="6" id="KW-0677">Repeat</keyword>
<feature type="repeat" description="TPR" evidence="8">
    <location>
        <begin position="121"/>
        <end position="154"/>
    </location>
</feature>
<comment type="caution">
    <text evidence="11">The sequence shown here is derived from an EMBL/GenBank/DDBJ whole genome shotgun (WGS) entry which is preliminary data.</text>
</comment>
<feature type="domain" description="O-GlcNAc transferase C-terminal" evidence="10">
    <location>
        <begin position="268"/>
        <end position="419"/>
    </location>
</feature>
<feature type="repeat" description="TPR" evidence="8">
    <location>
        <begin position="87"/>
        <end position="120"/>
    </location>
</feature>
<keyword evidence="12" id="KW-1185">Reference proteome</keyword>
<evidence type="ECO:0000259" key="10">
    <source>
        <dbReference type="Pfam" id="PF13844"/>
    </source>
</evidence>
<evidence type="ECO:0000256" key="9">
    <source>
        <dbReference type="SAM" id="MobiDB-lite"/>
    </source>
</evidence>
<keyword evidence="4" id="KW-0328">Glycosyltransferase</keyword>
<evidence type="ECO:0000256" key="2">
    <source>
        <dbReference type="ARBA" id="ARBA00005386"/>
    </source>
</evidence>
<dbReference type="EC" id="2.4.1.255" evidence="3"/>
<accession>A0A9X0WD92</accession>
<dbReference type="Pfam" id="PF13844">
    <property type="entry name" value="Glyco_transf_41"/>
    <property type="match status" value="2"/>
</dbReference>
<dbReference type="Gene3D" id="3.40.50.2000">
    <property type="entry name" value="Glycogen Phosphorylase B"/>
    <property type="match status" value="1"/>
</dbReference>
<evidence type="ECO:0000256" key="8">
    <source>
        <dbReference type="PROSITE-ProRule" id="PRU00339"/>
    </source>
</evidence>
<dbReference type="InterPro" id="IPR051939">
    <property type="entry name" value="Glycosyltr_41/O-GlcNAc_trsf"/>
</dbReference>
<dbReference type="Gene3D" id="3.40.50.11380">
    <property type="match status" value="1"/>
</dbReference>
<dbReference type="PANTHER" id="PTHR44835:SF1">
    <property type="entry name" value="PROTEIN O-GLCNAC TRANSFERASE"/>
    <property type="match status" value="1"/>
</dbReference>
<evidence type="ECO:0000256" key="6">
    <source>
        <dbReference type="ARBA" id="ARBA00022737"/>
    </source>
</evidence>
<comment type="similarity">
    <text evidence="2">Belongs to the glycosyltransferase 41 family. O-GlcNAc transferase subfamily.</text>
</comment>
<gene>
    <name evidence="11" type="ORF">CKO42_23575</name>
</gene>
<dbReference type="GO" id="GO:0097363">
    <property type="term" value="F:protein O-acetylglucosaminyltransferase activity"/>
    <property type="evidence" value="ECO:0007669"/>
    <property type="project" value="UniProtKB-EC"/>
</dbReference>
<dbReference type="SUPFAM" id="SSF48452">
    <property type="entry name" value="TPR-like"/>
    <property type="match status" value="1"/>
</dbReference>
<evidence type="ECO:0000256" key="5">
    <source>
        <dbReference type="ARBA" id="ARBA00022679"/>
    </source>
</evidence>
<reference evidence="11 12" key="1">
    <citation type="journal article" date="2020" name="Microorganisms">
        <title>Osmotic Adaptation and Compatible Solute Biosynthesis of Phototrophic Bacteria as Revealed from Genome Analyses.</title>
        <authorList>
            <person name="Imhoff J.F."/>
            <person name="Rahn T."/>
            <person name="Kunzel S."/>
            <person name="Keller A."/>
            <person name="Neulinger S.C."/>
        </authorList>
    </citation>
    <scope>NUCLEOTIDE SEQUENCE [LARGE SCALE GENOMIC DNA]</scope>
    <source>
        <strain evidence="11 12">DSM 25653</strain>
    </source>
</reference>
<feature type="region of interest" description="Disordered" evidence="9">
    <location>
        <begin position="1"/>
        <end position="21"/>
    </location>
</feature>
<feature type="region of interest" description="Disordered" evidence="9">
    <location>
        <begin position="949"/>
        <end position="998"/>
    </location>
</feature>
<evidence type="ECO:0000313" key="11">
    <source>
        <dbReference type="EMBL" id="MBK1621339.1"/>
    </source>
</evidence>
<organism evidence="11 12">
    <name type="scientific">Lamprobacter modestohalophilus</name>
    <dbReference type="NCBI Taxonomy" id="1064514"/>
    <lineage>
        <taxon>Bacteria</taxon>
        <taxon>Pseudomonadati</taxon>
        <taxon>Pseudomonadota</taxon>
        <taxon>Gammaproteobacteria</taxon>
        <taxon>Chromatiales</taxon>
        <taxon>Chromatiaceae</taxon>
        <taxon>Lamprobacter</taxon>
    </lineage>
</organism>
<dbReference type="Proteomes" id="UP001138768">
    <property type="component" value="Unassembled WGS sequence"/>
</dbReference>
<proteinExistence type="inferred from homology"/>
<evidence type="ECO:0000256" key="7">
    <source>
        <dbReference type="ARBA" id="ARBA00022803"/>
    </source>
</evidence>
<dbReference type="PROSITE" id="PS50005">
    <property type="entry name" value="TPR"/>
    <property type="match status" value="3"/>
</dbReference>
<dbReference type="InterPro" id="IPR019734">
    <property type="entry name" value="TPR_rpt"/>
</dbReference>
<dbReference type="PANTHER" id="PTHR44835">
    <property type="entry name" value="UDP-N-ACETYLGLUCOSAMINE--PEPTIDE N-ACETYLGLUCOSAMINYLTRANSFERASE SPINDLY-RELATED"/>
    <property type="match status" value="1"/>
</dbReference>
<dbReference type="InterPro" id="IPR029489">
    <property type="entry name" value="OGT/SEC/SPY_C"/>
</dbReference>
<feature type="domain" description="O-GlcNAc transferase C-terminal" evidence="10">
    <location>
        <begin position="452"/>
        <end position="623"/>
    </location>
</feature>
<feature type="repeat" description="TPR" evidence="8">
    <location>
        <begin position="189"/>
        <end position="222"/>
    </location>
</feature>
<dbReference type="SUPFAM" id="SSF53756">
    <property type="entry name" value="UDP-Glycosyltransferase/glycogen phosphorylase"/>
    <property type="match status" value="1"/>
</dbReference>
<feature type="compositionally biased region" description="Polar residues" evidence="9">
    <location>
        <begin position="11"/>
        <end position="21"/>
    </location>
</feature>
<keyword evidence="7 8" id="KW-0802">TPR repeat</keyword>
<evidence type="ECO:0000256" key="1">
    <source>
        <dbReference type="ARBA" id="ARBA00004922"/>
    </source>
</evidence>
<dbReference type="Gene3D" id="1.25.40.10">
    <property type="entry name" value="Tetratricopeptide repeat domain"/>
    <property type="match status" value="1"/>
</dbReference>
<name>A0A9X0WD92_9GAMM</name>
<protein>
    <recommendedName>
        <fullName evidence="3">protein O-GlcNAc transferase</fullName>
        <ecNumber evidence="3">2.4.1.255</ecNumber>
    </recommendedName>
</protein>
<dbReference type="AlphaFoldDB" id="A0A9X0WD92"/>
<dbReference type="Pfam" id="PF13181">
    <property type="entry name" value="TPR_8"/>
    <property type="match status" value="1"/>
</dbReference>
<comment type="pathway">
    <text evidence="1">Protein modification; protein glycosylation.</text>
</comment>
<keyword evidence="5" id="KW-0808">Transferase</keyword>
<feature type="compositionally biased region" description="Basic and acidic residues" evidence="9">
    <location>
        <begin position="968"/>
        <end position="978"/>
    </location>
</feature>
<sequence length="998" mass="112131">MRAQSPAMPSHTAQRIPATQRQRFERRFQKGDDQAAEQEAEALTRRYPQDPFGWHALAQVRYRQDQPETALKASQLACEFDGAHPKAEHQLLLGKIHFQLDQLPEAEQALTRAAELAPDTAETQLMLGHTYHAQQREDAAIEALDKALALAPTSMNVLAMRITVFALARRYATMFRDCETLMALKPQEAVYYNLVGTKYQDIGEYETARTYYNEALRRDPEYFGAASNILTGMHYDPAVSARQIYETALSWQARFPVPPQPPEPRDIHPDRRLRVGLLSSGFRLHPVGYMILPGVLNTKRSNLEFYYYTLDRKEDLITKQLMRTGRYWKAVYRHSHDELEAMLREDQLDILIDMSGHNDGNRLPVLVRKPAPLIIKWVGGQINTTGLEAIDYFLSDAIETPAGVDDWYVEKLIRLPDDYICYSIPPYVPQTFFPDPNELPALSNGYLTLGCLNNPTKLNPELLTHWGRLMQALPGSHLLLKSGQYEDEDFCQRIRDRLAEHGIGPERIEMEGPAKQKEFLRTYRRIDIALDPWPYSGGLTTCEALMMGVPVVTYPGPTFAGRHAATHLVNAGYPEWVCESWEAYHQRVLDLAGDLAKLASIRRRLRQRVTASPLCDGLRFAENLDGALRAVWQRYCEGKTPAALTFTAQGECQFENEATPVALQHPQSYLTPRALAERRFNWQLPGKLVAVDNRAKLLREEGIDTLLKLDAFGIIAFDPGSLVEQPERFANSADVQLVPHALLGDGQPATLHACLDPALSSPLEPLPVAQLPPSIGQGAQVLAKLPISTVALNSIAGLESLDWLILDHLSDANAILENGDQALKDSLLIQVRIAFQPTHQRQPNLAELQHWTARHGFRFYRFNDLTYESHLPAREELIKTQGSELIGADVLFLPSLERMAMLSDAQRLKLAFLLHTVFNVRDLSYALLAEVDDDKAEDYLLAQGMVKAPEPAAELESEPTTKTEALADPERSDLDTGDKPASSSATAEADDADEFIFE</sequence>
<dbReference type="SMART" id="SM00028">
    <property type="entry name" value="TPR"/>
    <property type="match status" value="4"/>
</dbReference>
<evidence type="ECO:0000256" key="4">
    <source>
        <dbReference type="ARBA" id="ARBA00022676"/>
    </source>
</evidence>
<evidence type="ECO:0000313" key="12">
    <source>
        <dbReference type="Proteomes" id="UP001138768"/>
    </source>
</evidence>
<feature type="compositionally biased region" description="Acidic residues" evidence="9">
    <location>
        <begin position="988"/>
        <end position="998"/>
    </location>
</feature>
<dbReference type="Pfam" id="PF13432">
    <property type="entry name" value="TPR_16"/>
    <property type="match status" value="1"/>
</dbReference>